<reference evidence="1" key="1">
    <citation type="submission" date="2018-05" db="EMBL/GenBank/DDBJ databases">
        <authorList>
            <person name="Lanie J.A."/>
            <person name="Ng W.-L."/>
            <person name="Kazmierczak K.M."/>
            <person name="Andrzejewski T.M."/>
            <person name="Davidsen T.M."/>
            <person name="Wayne K.J."/>
            <person name="Tettelin H."/>
            <person name="Glass J.I."/>
            <person name="Rusch D."/>
            <person name="Podicherti R."/>
            <person name="Tsui H.-C.T."/>
            <person name="Winkler M.E."/>
        </authorList>
    </citation>
    <scope>NUCLEOTIDE SEQUENCE</scope>
</reference>
<name>A0A382EMF7_9ZZZZ</name>
<sequence>MNELGLIVIWPNYLHCIDGAMHELEKNFKIVRSYDINWNKDILYQNFYRFYGDRLSTKSVKEKSFGKTEFRLIVFQDSKPKYDFRTTARGIEKVNVNFFDLKKTFRRKFGTRFGIHGSNDEAEASRDLSLLLGINAEDYKKQNFEKWSGKVLKIKRDITGSNGWNSLEQYFYFINSVEPYLVLRNHCELAKKIEEIDDIDFLVINPYKFSLFSNAVKMSKGLERANYSILVENKRLHIDLRYIGDDYFDRFWQKECMNKKVMHDNGFYIMDDENQYFSLLYHVLIHKRKMPKKYKKIYQLNNEELKNELYDFMYKKGYLMVEPN</sequence>
<accession>A0A382EMF7</accession>
<protein>
    <submittedName>
        <fullName evidence="1">Uncharacterized protein</fullName>
    </submittedName>
</protein>
<gene>
    <name evidence="1" type="ORF">METZ01_LOCUS203947</name>
</gene>
<feature type="non-terminal residue" evidence="1">
    <location>
        <position position="324"/>
    </location>
</feature>
<dbReference type="EMBL" id="UINC01044952">
    <property type="protein sequence ID" value="SVB51093.1"/>
    <property type="molecule type" value="Genomic_DNA"/>
</dbReference>
<proteinExistence type="predicted"/>
<dbReference type="AlphaFoldDB" id="A0A382EMF7"/>
<organism evidence="1">
    <name type="scientific">marine metagenome</name>
    <dbReference type="NCBI Taxonomy" id="408172"/>
    <lineage>
        <taxon>unclassified sequences</taxon>
        <taxon>metagenomes</taxon>
        <taxon>ecological metagenomes</taxon>
    </lineage>
</organism>
<evidence type="ECO:0000313" key="1">
    <source>
        <dbReference type="EMBL" id="SVB51093.1"/>
    </source>
</evidence>